<feature type="transmembrane region" description="Helical" evidence="1">
    <location>
        <begin position="292"/>
        <end position="313"/>
    </location>
</feature>
<organism evidence="2 3">
    <name type="scientific">Gordonia defluvii</name>
    <dbReference type="NCBI Taxonomy" id="283718"/>
    <lineage>
        <taxon>Bacteria</taxon>
        <taxon>Bacillati</taxon>
        <taxon>Actinomycetota</taxon>
        <taxon>Actinomycetes</taxon>
        <taxon>Mycobacteriales</taxon>
        <taxon>Gordoniaceae</taxon>
        <taxon>Gordonia</taxon>
    </lineage>
</organism>
<evidence type="ECO:0008006" key="4">
    <source>
        <dbReference type="Google" id="ProtNLM"/>
    </source>
</evidence>
<feature type="transmembrane region" description="Helical" evidence="1">
    <location>
        <begin position="254"/>
        <end position="272"/>
    </location>
</feature>
<feature type="transmembrane region" description="Helical" evidence="1">
    <location>
        <begin position="224"/>
        <end position="242"/>
    </location>
</feature>
<dbReference type="Pfam" id="PF10129">
    <property type="entry name" value="OpgC_C"/>
    <property type="match status" value="1"/>
</dbReference>
<dbReference type="InterPro" id="IPR014550">
    <property type="entry name" value="UCP028704_OpgC"/>
</dbReference>
<dbReference type="PANTHER" id="PTHR38592:SF3">
    <property type="entry name" value="BLL4819 PROTEIN"/>
    <property type="match status" value="1"/>
</dbReference>
<reference evidence="3" key="1">
    <citation type="journal article" date="2019" name="Int. J. Syst. Evol. Microbiol.">
        <title>The Global Catalogue of Microorganisms (GCM) 10K type strain sequencing project: providing services to taxonomists for standard genome sequencing and annotation.</title>
        <authorList>
            <consortium name="The Broad Institute Genomics Platform"/>
            <consortium name="The Broad Institute Genome Sequencing Center for Infectious Disease"/>
            <person name="Wu L."/>
            <person name="Ma J."/>
        </authorList>
    </citation>
    <scope>NUCLEOTIDE SEQUENCE [LARGE SCALE GENOMIC DNA]</scope>
    <source>
        <strain evidence="3">JCM 14234</strain>
    </source>
</reference>
<keyword evidence="1" id="KW-0472">Membrane</keyword>
<feature type="transmembrane region" description="Helical" evidence="1">
    <location>
        <begin position="169"/>
        <end position="186"/>
    </location>
</feature>
<feature type="transmembrane region" description="Helical" evidence="1">
    <location>
        <begin position="358"/>
        <end position="375"/>
    </location>
</feature>
<feature type="transmembrane region" description="Helical" evidence="1">
    <location>
        <begin position="333"/>
        <end position="352"/>
    </location>
</feature>
<proteinExistence type="predicted"/>
<evidence type="ECO:0000313" key="3">
    <source>
        <dbReference type="Proteomes" id="UP001501035"/>
    </source>
</evidence>
<dbReference type="PANTHER" id="PTHR38592">
    <property type="entry name" value="BLL4819 PROTEIN"/>
    <property type="match status" value="1"/>
</dbReference>
<keyword evidence="1" id="KW-0812">Transmembrane</keyword>
<feature type="transmembrane region" description="Helical" evidence="1">
    <location>
        <begin position="140"/>
        <end position="162"/>
    </location>
</feature>
<feature type="transmembrane region" description="Helical" evidence="1">
    <location>
        <begin position="95"/>
        <end position="120"/>
    </location>
</feature>
<feature type="transmembrane region" description="Helical" evidence="1">
    <location>
        <begin position="52"/>
        <end position="74"/>
    </location>
</feature>
<comment type="caution">
    <text evidence="2">The sequence shown here is derived from an EMBL/GenBank/DDBJ whole genome shotgun (WGS) entry which is preliminary data.</text>
</comment>
<dbReference type="EMBL" id="BAAAVS010000018">
    <property type="protein sequence ID" value="GAA3031026.1"/>
    <property type="molecule type" value="Genomic_DNA"/>
</dbReference>
<keyword evidence="3" id="KW-1185">Reference proteome</keyword>
<accession>A0ABP6L2Z6</accession>
<gene>
    <name evidence="2" type="ORF">GCM10010528_10390</name>
</gene>
<sequence length="406" mass="45402">MPTSTPEGPHASATSATGRDWAIDATRGLAIWSMIAAHFSGPKSIAGRATHAYPYVDGMAAFVLLSGLVLGIVYSGWIAQRGWGFTYQRLGKRLVVLYLCQVAICLVAVAAGLAGHYQLIHLKPVNDAGTGIGLALLLRYLPAGGDILLMYLVFLGVAGLMLPLLRRGLGWVVLLGSIGLYVYSQIHSPAWFSVTSSPGRAWIAHPDWSDWWAVFFGGLAVQNWAAWQIMFFPALVLGWYWRRWRIDEWLIRRLPWLLAAAAAGWCVLYFGFKSGPWHHIEPAIADKVDFRVARVVASWLVVATLYALFGWLVPRLRERNLLRPLIMTGARSLDSYVLQALLLVAIPVFVIAHPWSRWTAVVITVGVFGLCWAWAEFRRSLAIDKLHRLPVIVTRRWRRSRIQTAR</sequence>
<protein>
    <recommendedName>
        <fullName evidence="4">DUF418 domain-containing protein</fullName>
    </recommendedName>
</protein>
<dbReference type="Proteomes" id="UP001501035">
    <property type="component" value="Unassembled WGS sequence"/>
</dbReference>
<evidence type="ECO:0000313" key="2">
    <source>
        <dbReference type="EMBL" id="GAA3031026.1"/>
    </source>
</evidence>
<keyword evidence="1" id="KW-1133">Transmembrane helix</keyword>
<dbReference type="RefSeq" id="WP_290703652.1">
    <property type="nucleotide sequence ID" value="NZ_BAAAVS010000018.1"/>
</dbReference>
<evidence type="ECO:0000256" key="1">
    <source>
        <dbReference type="SAM" id="Phobius"/>
    </source>
</evidence>
<name>A0ABP6L2Z6_9ACTN</name>